<dbReference type="OrthoDB" id="9783136at2"/>
<proteinExistence type="predicted"/>
<sequence>MTEARSDQKMHIGPHAVSVWPKGLGLKHLDPLVCVTVFPDNDVIRAVLEPKLLEAEKRFRENEPNRWEGGGGAKIRDIGDWDCPAMKLLSARAMAAFKKVTGAETAFIDDVWGNVYRKGDFIGPHGHRRTEVSVVYHLVPPNEEDRQNFNGALGITDPRVARCCPTAKGLVTSQVYPPLNPGAMILFPSFVTHYVTPHIGDGHRISIAWNIDRRDIPGDPQDESLL</sequence>
<accession>A0A3S2Z609</accession>
<dbReference type="Pfam" id="PF13759">
    <property type="entry name" value="2OG-FeII_Oxy_5"/>
    <property type="match status" value="1"/>
</dbReference>
<reference evidence="2" key="1">
    <citation type="submission" date="2019-01" db="EMBL/GenBank/DDBJ databases">
        <title>Gri0909 isolated from a small marine red alga.</title>
        <authorList>
            <person name="Kim J."/>
            <person name="Jeong S.E."/>
            <person name="Jeon C.O."/>
        </authorList>
    </citation>
    <scope>NUCLEOTIDE SEQUENCE [LARGE SCALE GENOMIC DNA]</scope>
    <source>
        <strain evidence="2">Gri0909</strain>
    </source>
</reference>
<organism evidence="1 2">
    <name type="scientific">Hwanghaeella grinnelliae</name>
    <dbReference type="NCBI Taxonomy" id="2500179"/>
    <lineage>
        <taxon>Bacteria</taxon>
        <taxon>Pseudomonadati</taxon>
        <taxon>Pseudomonadota</taxon>
        <taxon>Alphaproteobacteria</taxon>
        <taxon>Rhodospirillales</taxon>
        <taxon>Rhodospirillaceae</taxon>
        <taxon>Hwanghaeella</taxon>
    </lineage>
</organism>
<evidence type="ECO:0000313" key="1">
    <source>
        <dbReference type="EMBL" id="RVU33875.1"/>
    </source>
</evidence>
<keyword evidence="2" id="KW-1185">Reference proteome</keyword>
<dbReference type="Proteomes" id="UP000287447">
    <property type="component" value="Unassembled WGS sequence"/>
</dbReference>
<dbReference type="AlphaFoldDB" id="A0A3S2Z609"/>
<dbReference type="Gene3D" id="2.60.120.620">
    <property type="entry name" value="q2cbj1_9rhob like domain"/>
    <property type="match status" value="1"/>
</dbReference>
<dbReference type="InterPro" id="IPR012668">
    <property type="entry name" value="CHP02466"/>
</dbReference>
<comment type="caution">
    <text evidence="1">The sequence shown here is derived from an EMBL/GenBank/DDBJ whole genome shotgun (WGS) entry which is preliminary data.</text>
</comment>
<evidence type="ECO:0008006" key="3">
    <source>
        <dbReference type="Google" id="ProtNLM"/>
    </source>
</evidence>
<gene>
    <name evidence="1" type="ORF">EOI86_22345</name>
</gene>
<dbReference type="RefSeq" id="WP_127767905.1">
    <property type="nucleotide sequence ID" value="NZ_SADE01000004.1"/>
</dbReference>
<evidence type="ECO:0000313" key="2">
    <source>
        <dbReference type="Proteomes" id="UP000287447"/>
    </source>
</evidence>
<name>A0A3S2Z609_9PROT</name>
<protein>
    <recommendedName>
        <fullName evidence="3">Fe2OG dioxygenase domain-containing protein</fullName>
    </recommendedName>
</protein>
<dbReference type="EMBL" id="SADE01000004">
    <property type="protein sequence ID" value="RVU33875.1"/>
    <property type="molecule type" value="Genomic_DNA"/>
</dbReference>